<dbReference type="FunFam" id="1.10.150.340:FF:000001">
    <property type="entry name" value="Cytosolic 5-nucleotidase 3-like"/>
    <property type="match status" value="1"/>
</dbReference>
<evidence type="ECO:0000256" key="3">
    <source>
        <dbReference type="ARBA" id="ARBA00012643"/>
    </source>
</evidence>
<keyword evidence="4" id="KW-0479">Metal-binding</keyword>
<evidence type="ECO:0000256" key="9">
    <source>
        <dbReference type="RuleBase" id="RU361276"/>
    </source>
</evidence>
<dbReference type="CTD" id="37875"/>
<dbReference type="GO" id="GO:0009117">
    <property type="term" value="P:nucleotide metabolic process"/>
    <property type="evidence" value="ECO:0007669"/>
    <property type="project" value="UniProtKB-KW"/>
</dbReference>
<dbReference type="Pfam" id="PF05822">
    <property type="entry name" value="UMPH-1"/>
    <property type="match status" value="1"/>
</dbReference>
<sequence>MGATELNASQKDRVGYVRIQDIPVLNQDHCRMRDSQRVERIINEFVCGGPERMQVVSDFDYTITKQRTDDGVAVPSSFGIFNSCKSLPDNFKEEIDKLFHKYHPIEIDPHMPISEKVQYMIEWWTQSGKLATGFAFDLTELDQMTSQFKHALRDGTHELFDALLRLQIPVLVFSAGLGNSVVSLMEQANIMQPNVKVVSNFLRYRDGLLDGFQEPMIHIFNKNETVLEGGEYYELVHTRDHIIVMGDSLGDADMAAGVPSSSHILKIGFLFHHVEANMEKYMNAFDIVLVDDQTMSVPQALLALIDKRHQLRHPHGSNGTAPVQAQLQSASL</sequence>
<accession>A0A6J1LVR7</accession>
<dbReference type="Proteomes" id="UP000504633">
    <property type="component" value="Unplaced"/>
</dbReference>
<evidence type="ECO:0000256" key="10">
    <source>
        <dbReference type="SAM" id="MobiDB-lite"/>
    </source>
</evidence>
<dbReference type="SFLD" id="SFLDS00003">
    <property type="entry name" value="Haloacid_Dehalogenase"/>
    <property type="match status" value="1"/>
</dbReference>
<dbReference type="GeneID" id="111599742"/>
<comment type="catalytic activity">
    <reaction evidence="1 9">
        <text>a ribonucleoside 5'-phosphate + H2O = a ribonucleoside + phosphate</text>
        <dbReference type="Rhea" id="RHEA:12484"/>
        <dbReference type="ChEBI" id="CHEBI:15377"/>
        <dbReference type="ChEBI" id="CHEBI:18254"/>
        <dbReference type="ChEBI" id="CHEBI:43474"/>
        <dbReference type="ChEBI" id="CHEBI:58043"/>
        <dbReference type="EC" id="3.1.3.5"/>
    </reaction>
</comment>
<evidence type="ECO:0000313" key="13">
    <source>
        <dbReference type="RefSeq" id="XP_023171273.1"/>
    </source>
</evidence>
<dbReference type="RefSeq" id="XP_023171273.1">
    <property type="nucleotide sequence ID" value="XM_023315505.2"/>
</dbReference>
<dbReference type="AlphaFoldDB" id="A0A6J1LVR7"/>
<evidence type="ECO:0000313" key="11">
    <source>
        <dbReference type="Proteomes" id="UP000504633"/>
    </source>
</evidence>
<evidence type="ECO:0000313" key="12">
    <source>
        <dbReference type="RefSeq" id="XP_023171272.1"/>
    </source>
</evidence>
<dbReference type="OMA" id="GPERMQI"/>
<dbReference type="OrthoDB" id="10014216at2759"/>
<evidence type="ECO:0000256" key="5">
    <source>
        <dbReference type="ARBA" id="ARBA00022741"/>
    </source>
</evidence>
<protein>
    <recommendedName>
        <fullName evidence="3 9">5'-nucleotidase</fullName>
        <ecNumber evidence="3 9">3.1.3.5</ecNumber>
    </recommendedName>
</protein>
<dbReference type="PANTHER" id="PTHR13045">
    <property type="entry name" value="5'-NUCLEOTIDASE"/>
    <property type="match status" value="1"/>
</dbReference>
<dbReference type="PANTHER" id="PTHR13045:SF0">
    <property type="entry name" value="7-METHYLGUANOSINE PHOSPHATE-SPECIFIC 5'-NUCLEOTIDASE"/>
    <property type="match status" value="1"/>
</dbReference>
<name>A0A6J1LVR7_DROHY</name>
<keyword evidence="8 9" id="KW-0546">Nucleotide metabolism</keyword>
<reference evidence="12 13" key="1">
    <citation type="submission" date="2025-04" db="UniProtKB">
        <authorList>
            <consortium name="RefSeq"/>
        </authorList>
    </citation>
    <scope>IDENTIFICATION</scope>
    <source>
        <strain evidence="12 13">15085-1641.00</strain>
        <tissue evidence="12 13">Whole body</tissue>
    </source>
</reference>
<dbReference type="SUPFAM" id="SSF56784">
    <property type="entry name" value="HAD-like"/>
    <property type="match status" value="1"/>
</dbReference>
<feature type="compositionally biased region" description="Polar residues" evidence="10">
    <location>
        <begin position="317"/>
        <end position="332"/>
    </location>
</feature>
<organism evidence="11 12">
    <name type="scientific">Drosophila hydei</name>
    <name type="common">Fruit fly</name>
    <dbReference type="NCBI Taxonomy" id="7224"/>
    <lineage>
        <taxon>Eukaryota</taxon>
        <taxon>Metazoa</taxon>
        <taxon>Ecdysozoa</taxon>
        <taxon>Arthropoda</taxon>
        <taxon>Hexapoda</taxon>
        <taxon>Insecta</taxon>
        <taxon>Pterygota</taxon>
        <taxon>Neoptera</taxon>
        <taxon>Endopterygota</taxon>
        <taxon>Diptera</taxon>
        <taxon>Brachycera</taxon>
        <taxon>Muscomorpha</taxon>
        <taxon>Ephydroidea</taxon>
        <taxon>Drosophilidae</taxon>
        <taxon>Drosophila</taxon>
    </lineage>
</organism>
<comment type="subcellular location">
    <subcellularLocation>
        <location evidence="9">Cytoplasm</location>
    </subcellularLocation>
</comment>
<evidence type="ECO:0000256" key="4">
    <source>
        <dbReference type="ARBA" id="ARBA00022723"/>
    </source>
</evidence>
<evidence type="ECO:0000256" key="7">
    <source>
        <dbReference type="ARBA" id="ARBA00022842"/>
    </source>
</evidence>
<dbReference type="GO" id="GO:0005737">
    <property type="term" value="C:cytoplasm"/>
    <property type="evidence" value="ECO:0007669"/>
    <property type="project" value="UniProtKB-SubCell"/>
</dbReference>
<evidence type="ECO:0000256" key="1">
    <source>
        <dbReference type="ARBA" id="ARBA00000815"/>
    </source>
</evidence>
<keyword evidence="6 9" id="KW-0378">Hydrolase</keyword>
<evidence type="ECO:0000256" key="8">
    <source>
        <dbReference type="ARBA" id="ARBA00023080"/>
    </source>
</evidence>
<dbReference type="KEGG" id="dhe:111599742"/>
<keyword evidence="11" id="KW-1185">Reference proteome</keyword>
<keyword evidence="5 9" id="KW-0547">Nucleotide-binding</keyword>
<dbReference type="InterPro" id="IPR006434">
    <property type="entry name" value="Pyrimidine_nucleotidase_eu"/>
</dbReference>
<dbReference type="GO" id="GO:0008253">
    <property type="term" value="F:5'-nucleotidase activity"/>
    <property type="evidence" value="ECO:0007669"/>
    <property type="project" value="UniProtKB-EC"/>
</dbReference>
<keyword evidence="7" id="KW-0460">Magnesium</keyword>
<dbReference type="FunFam" id="3.40.50.1000:FF:000032">
    <property type="entry name" value="Cytosolic 5-nucleotidase 3-like"/>
    <property type="match status" value="1"/>
</dbReference>
<dbReference type="GO" id="GO:0000287">
    <property type="term" value="F:magnesium ion binding"/>
    <property type="evidence" value="ECO:0007669"/>
    <property type="project" value="InterPro"/>
</dbReference>
<gene>
    <name evidence="12 13" type="primary">LOC111599742</name>
</gene>
<dbReference type="NCBIfam" id="TIGR01544">
    <property type="entry name" value="HAD-SF-IE"/>
    <property type="match status" value="1"/>
</dbReference>
<dbReference type="InterPro" id="IPR036412">
    <property type="entry name" value="HAD-like_sf"/>
</dbReference>
<dbReference type="RefSeq" id="XP_023171272.1">
    <property type="nucleotide sequence ID" value="XM_023315504.2"/>
</dbReference>
<dbReference type="GO" id="GO:0000166">
    <property type="term" value="F:nucleotide binding"/>
    <property type="evidence" value="ECO:0007669"/>
    <property type="project" value="UniProtKB-KW"/>
</dbReference>
<dbReference type="InterPro" id="IPR023214">
    <property type="entry name" value="HAD_sf"/>
</dbReference>
<feature type="region of interest" description="Disordered" evidence="10">
    <location>
        <begin position="313"/>
        <end position="332"/>
    </location>
</feature>
<dbReference type="Gene3D" id="1.10.150.340">
    <property type="entry name" value="Pyrimidine 5'-nucleotidase (UMPH-1), N-terminal domain"/>
    <property type="match status" value="1"/>
</dbReference>
<evidence type="ECO:0000256" key="6">
    <source>
        <dbReference type="ARBA" id="ARBA00022801"/>
    </source>
</evidence>
<proteinExistence type="inferred from homology"/>
<dbReference type="EC" id="3.1.3.5" evidence="3 9"/>
<evidence type="ECO:0000256" key="2">
    <source>
        <dbReference type="ARBA" id="ARBA00008389"/>
    </source>
</evidence>
<dbReference type="Gene3D" id="3.40.50.1000">
    <property type="entry name" value="HAD superfamily/HAD-like"/>
    <property type="match status" value="1"/>
</dbReference>
<keyword evidence="9" id="KW-0963">Cytoplasm</keyword>
<dbReference type="SFLD" id="SFLDG01128">
    <property type="entry name" value="C1.4:_5'-Nucleotidase_Like"/>
    <property type="match status" value="1"/>
</dbReference>
<comment type="similarity">
    <text evidence="2 9">Belongs to the pyrimidine 5'-nucleotidase family.</text>
</comment>